<dbReference type="NCBIfam" id="TIGR00447">
    <property type="entry name" value="pth"/>
    <property type="match status" value="1"/>
</dbReference>
<dbReference type="OrthoDB" id="9800507at2"/>
<accession>A0A2S6I1G7</accession>
<dbReference type="PANTHER" id="PTHR17224">
    <property type="entry name" value="PEPTIDYL-TRNA HYDROLASE"/>
    <property type="match status" value="1"/>
</dbReference>
<comment type="subunit">
    <text evidence="7">Monomer.</text>
</comment>
<comment type="subcellular location">
    <subcellularLocation>
        <location evidence="7">Cytoplasm</location>
    </subcellularLocation>
</comment>
<evidence type="ECO:0000256" key="7">
    <source>
        <dbReference type="HAMAP-Rule" id="MF_00083"/>
    </source>
</evidence>
<dbReference type="GO" id="GO:0072344">
    <property type="term" value="P:rescue of stalled ribosome"/>
    <property type="evidence" value="ECO:0007669"/>
    <property type="project" value="UniProtKB-UniRule"/>
</dbReference>
<evidence type="ECO:0000256" key="5">
    <source>
        <dbReference type="ARBA" id="ARBA00038063"/>
    </source>
</evidence>
<dbReference type="PROSITE" id="PS01196">
    <property type="entry name" value="PEPT_TRNA_HYDROL_2"/>
    <property type="match status" value="1"/>
</dbReference>
<keyword evidence="2 7" id="KW-0820">tRNA-binding</keyword>
<dbReference type="Proteomes" id="UP000237662">
    <property type="component" value="Unassembled WGS sequence"/>
</dbReference>
<dbReference type="InterPro" id="IPR001328">
    <property type="entry name" value="Pept_tRNA_hydro"/>
</dbReference>
<comment type="similarity">
    <text evidence="5 7 9">Belongs to the PTH family.</text>
</comment>
<sequence length="182" mass="20375">MKFLIAGLGNPGPKYEDTRHNVGFRVLEDLTDDWKSENLGDVARIRHRGKQIVLLKPSTFMNLSGKAVRYWLQAEKIPKENLLVVMDDLHLEFGRLRLRGKGSDAGHNGLKDIDQMTGGNNYARLRVGIGKDFHPGQQADYVLSEWNPEERDALPKLVEDAAAACLSFCAHGLANTMSAYNR</sequence>
<comment type="catalytic activity">
    <reaction evidence="7 8">
        <text>an N-acyl-L-alpha-aminoacyl-tRNA + H2O = an N-acyl-L-amino acid + a tRNA + H(+)</text>
        <dbReference type="Rhea" id="RHEA:54448"/>
        <dbReference type="Rhea" id="RHEA-COMP:10123"/>
        <dbReference type="Rhea" id="RHEA-COMP:13883"/>
        <dbReference type="ChEBI" id="CHEBI:15377"/>
        <dbReference type="ChEBI" id="CHEBI:15378"/>
        <dbReference type="ChEBI" id="CHEBI:59874"/>
        <dbReference type="ChEBI" id="CHEBI:78442"/>
        <dbReference type="ChEBI" id="CHEBI:138191"/>
        <dbReference type="EC" id="3.1.1.29"/>
    </reaction>
</comment>
<evidence type="ECO:0000256" key="2">
    <source>
        <dbReference type="ARBA" id="ARBA00022555"/>
    </source>
</evidence>
<comment type="function">
    <text evidence="7">Hydrolyzes ribosome-free peptidyl-tRNAs (with 1 or more amino acids incorporated), which drop off the ribosome during protein synthesis, or as a result of ribosome stalling.</text>
</comment>
<dbReference type="PANTHER" id="PTHR17224:SF1">
    <property type="entry name" value="PEPTIDYL-TRNA HYDROLASE"/>
    <property type="match status" value="1"/>
</dbReference>
<dbReference type="FunFam" id="3.40.50.1470:FF:000001">
    <property type="entry name" value="Peptidyl-tRNA hydrolase"/>
    <property type="match status" value="1"/>
</dbReference>
<dbReference type="InterPro" id="IPR018171">
    <property type="entry name" value="Pept_tRNA_hydro_CS"/>
</dbReference>
<protein>
    <recommendedName>
        <fullName evidence="6 7">Peptidyl-tRNA hydrolase</fullName>
        <shortName evidence="7">Pth</shortName>
        <ecNumber evidence="1 7">3.1.1.29</ecNumber>
    </recommendedName>
</protein>
<dbReference type="InterPro" id="IPR036416">
    <property type="entry name" value="Pept_tRNA_hydro_sf"/>
</dbReference>
<feature type="site" description="Stabilizes the basic form of H active site to accept a proton" evidence="7">
    <location>
        <position position="87"/>
    </location>
</feature>
<dbReference type="CDD" id="cd00462">
    <property type="entry name" value="PTH"/>
    <property type="match status" value="1"/>
</dbReference>
<gene>
    <name evidence="7" type="primary">pth</name>
    <name evidence="10" type="ORF">CLV84_3974</name>
</gene>
<feature type="active site" description="Proton acceptor" evidence="7">
    <location>
        <position position="20"/>
    </location>
</feature>
<dbReference type="PROSITE" id="PS01195">
    <property type="entry name" value="PEPT_TRNA_HYDROL_1"/>
    <property type="match status" value="1"/>
</dbReference>
<evidence type="ECO:0000256" key="3">
    <source>
        <dbReference type="ARBA" id="ARBA00022801"/>
    </source>
</evidence>
<dbReference type="RefSeq" id="WP_104421527.1">
    <property type="nucleotide sequence ID" value="NZ_PTJC01000007.1"/>
</dbReference>
<evidence type="ECO:0000256" key="9">
    <source>
        <dbReference type="RuleBase" id="RU004320"/>
    </source>
</evidence>
<keyword evidence="4 7" id="KW-0694">RNA-binding</keyword>
<evidence type="ECO:0000256" key="6">
    <source>
        <dbReference type="ARBA" id="ARBA00050038"/>
    </source>
</evidence>
<keyword evidence="11" id="KW-1185">Reference proteome</keyword>
<dbReference type="EC" id="3.1.1.29" evidence="1 7"/>
<feature type="binding site" evidence="7">
    <location>
        <position position="62"/>
    </location>
    <ligand>
        <name>tRNA</name>
        <dbReference type="ChEBI" id="CHEBI:17843"/>
    </ligand>
</feature>
<keyword evidence="7" id="KW-0963">Cytoplasm</keyword>
<dbReference type="AlphaFoldDB" id="A0A2S6I1G7"/>
<reference evidence="10 11" key="1">
    <citation type="submission" date="2018-02" db="EMBL/GenBank/DDBJ databases">
        <title>Genomic Encyclopedia of Archaeal and Bacterial Type Strains, Phase II (KMG-II): from individual species to whole genera.</title>
        <authorList>
            <person name="Goeker M."/>
        </authorList>
    </citation>
    <scope>NUCLEOTIDE SEQUENCE [LARGE SCALE GENOMIC DNA]</scope>
    <source>
        <strain evidence="10 11">DSM 29526</strain>
    </source>
</reference>
<dbReference type="EMBL" id="PTJC01000007">
    <property type="protein sequence ID" value="PPK84810.1"/>
    <property type="molecule type" value="Genomic_DNA"/>
</dbReference>
<dbReference type="GO" id="GO:0004045">
    <property type="term" value="F:peptidyl-tRNA hydrolase activity"/>
    <property type="evidence" value="ECO:0007669"/>
    <property type="project" value="UniProtKB-UniRule"/>
</dbReference>
<feature type="binding site" evidence="7">
    <location>
        <position position="108"/>
    </location>
    <ligand>
        <name>tRNA</name>
        <dbReference type="ChEBI" id="CHEBI:17843"/>
    </ligand>
</feature>
<evidence type="ECO:0000313" key="11">
    <source>
        <dbReference type="Proteomes" id="UP000237662"/>
    </source>
</evidence>
<feature type="binding site" evidence="7">
    <location>
        <position position="60"/>
    </location>
    <ligand>
        <name>tRNA</name>
        <dbReference type="ChEBI" id="CHEBI:17843"/>
    </ligand>
</feature>
<dbReference type="SUPFAM" id="SSF53178">
    <property type="entry name" value="Peptidyl-tRNA hydrolase-like"/>
    <property type="match status" value="1"/>
</dbReference>
<evidence type="ECO:0000256" key="8">
    <source>
        <dbReference type="RuleBase" id="RU000673"/>
    </source>
</evidence>
<feature type="binding site" evidence="7">
    <location>
        <position position="15"/>
    </location>
    <ligand>
        <name>tRNA</name>
        <dbReference type="ChEBI" id="CHEBI:17843"/>
    </ligand>
</feature>
<name>A0A2S6I1G7_9BACT</name>
<dbReference type="GO" id="GO:0006515">
    <property type="term" value="P:protein quality control for misfolded or incompletely synthesized proteins"/>
    <property type="evidence" value="ECO:0007669"/>
    <property type="project" value="UniProtKB-UniRule"/>
</dbReference>
<evidence type="ECO:0000313" key="10">
    <source>
        <dbReference type="EMBL" id="PPK84810.1"/>
    </source>
</evidence>
<proteinExistence type="inferred from homology"/>
<dbReference type="Gene3D" id="3.40.50.1470">
    <property type="entry name" value="Peptidyl-tRNA hydrolase"/>
    <property type="match status" value="1"/>
</dbReference>
<evidence type="ECO:0000256" key="4">
    <source>
        <dbReference type="ARBA" id="ARBA00022884"/>
    </source>
</evidence>
<evidence type="ECO:0000256" key="1">
    <source>
        <dbReference type="ARBA" id="ARBA00013260"/>
    </source>
</evidence>
<comment type="function">
    <text evidence="7">Catalyzes the release of premature peptidyl moieties from peptidyl-tRNA molecules trapped in stalled 50S ribosomal subunits, and thus maintains levels of free tRNAs and 50S ribosomes.</text>
</comment>
<dbReference type="GO" id="GO:0000049">
    <property type="term" value="F:tRNA binding"/>
    <property type="evidence" value="ECO:0007669"/>
    <property type="project" value="UniProtKB-UniRule"/>
</dbReference>
<dbReference type="HAMAP" id="MF_00083">
    <property type="entry name" value="Pept_tRNA_hydro_bact"/>
    <property type="match status" value="1"/>
</dbReference>
<keyword evidence="3 7" id="KW-0378">Hydrolase</keyword>
<dbReference type="GO" id="GO:0005737">
    <property type="term" value="C:cytoplasm"/>
    <property type="evidence" value="ECO:0007669"/>
    <property type="project" value="UniProtKB-SubCell"/>
</dbReference>
<feature type="site" description="Discriminates between blocked and unblocked aminoacyl-tRNA" evidence="7">
    <location>
        <position position="10"/>
    </location>
</feature>
<dbReference type="Pfam" id="PF01195">
    <property type="entry name" value="Pept_tRNA_hydro"/>
    <property type="match status" value="1"/>
</dbReference>
<comment type="caution">
    <text evidence="10">The sequence shown here is derived from an EMBL/GenBank/DDBJ whole genome shotgun (WGS) entry which is preliminary data.</text>
</comment>
<organism evidence="10 11">
    <name type="scientific">Neolewinella xylanilytica</name>
    <dbReference type="NCBI Taxonomy" id="1514080"/>
    <lineage>
        <taxon>Bacteria</taxon>
        <taxon>Pseudomonadati</taxon>
        <taxon>Bacteroidota</taxon>
        <taxon>Saprospiria</taxon>
        <taxon>Saprospirales</taxon>
        <taxon>Lewinellaceae</taxon>
        <taxon>Neolewinella</taxon>
    </lineage>
</organism>